<gene>
    <name evidence="2" type="ORF">A4X03_0g480</name>
    <name evidence="1" type="ORF">JKIAZH3_G9288</name>
</gene>
<reference evidence="2" key="2">
    <citation type="journal article" date="2019" name="IMA Fungus">
        <title>Genome sequencing and comparison of five Tilletia species to identify candidate genes for the detection of regulated species infecting wheat.</title>
        <authorList>
            <person name="Nguyen H.D.T."/>
            <person name="Sultana T."/>
            <person name="Kesanakurti P."/>
            <person name="Hambleton S."/>
        </authorList>
    </citation>
    <scope>NUCLEOTIDE SEQUENCE</scope>
    <source>
        <strain evidence="2">DAOMC 238032</strain>
    </source>
</reference>
<accession>A0A177V5M5</accession>
<dbReference type="Proteomes" id="UP000077671">
    <property type="component" value="Unassembled WGS sequence"/>
</dbReference>
<reference evidence="1" key="3">
    <citation type="submission" date="2020-10" db="EMBL/GenBank/DDBJ databases">
        <authorList>
            <person name="Sedaghatjoo S."/>
        </authorList>
    </citation>
    <scope>NUCLEOTIDE SEQUENCE</scope>
    <source>
        <strain evidence="1">AZH3</strain>
    </source>
</reference>
<dbReference type="EMBL" id="CAJHJG010005919">
    <property type="protein sequence ID" value="CAD6953550.1"/>
    <property type="molecule type" value="Genomic_DNA"/>
</dbReference>
<protein>
    <submittedName>
        <fullName evidence="2">Uncharacterized protein</fullName>
    </submittedName>
</protein>
<organism evidence="2 3">
    <name type="scientific">Tilletia caries</name>
    <name type="common">wheat bunt fungus</name>
    <dbReference type="NCBI Taxonomy" id="13290"/>
    <lineage>
        <taxon>Eukaryota</taxon>
        <taxon>Fungi</taxon>
        <taxon>Dikarya</taxon>
        <taxon>Basidiomycota</taxon>
        <taxon>Ustilaginomycotina</taxon>
        <taxon>Exobasidiomycetes</taxon>
        <taxon>Tilletiales</taxon>
        <taxon>Tilletiaceae</taxon>
        <taxon>Tilletia</taxon>
    </lineage>
</organism>
<dbReference type="AlphaFoldDB" id="A0A177V5M5"/>
<evidence type="ECO:0000313" key="3">
    <source>
        <dbReference type="Proteomes" id="UP000077671"/>
    </source>
</evidence>
<comment type="caution">
    <text evidence="2">The sequence shown here is derived from an EMBL/GenBank/DDBJ whole genome shotgun (WGS) entry which is preliminary data.</text>
</comment>
<evidence type="ECO:0000313" key="2">
    <source>
        <dbReference type="EMBL" id="KAE8265103.1"/>
    </source>
</evidence>
<evidence type="ECO:0000313" key="4">
    <source>
        <dbReference type="Proteomes" id="UP000836402"/>
    </source>
</evidence>
<sequence length="119" mass="14108">MEHEKGPWTGPDVRPFVSDGPPFQCFEHIFHPPWYRPHHEPILLPIDTLKTLKNYLQRQCKRLADLGIHVPKQLKNAKYEYELAWRRRKGLPINSRMQHWEQAVLIPLRQNLSILSAAQ</sequence>
<keyword evidence="4" id="KW-1185">Reference proteome</keyword>
<name>A0A177V5M5_9BASI</name>
<reference evidence="2" key="1">
    <citation type="submission" date="2016-04" db="EMBL/GenBank/DDBJ databases">
        <authorList>
            <person name="Nguyen H.D."/>
            <person name="Kesanakurti P."/>
            <person name="Cullis J."/>
            <person name="Levesque C.A."/>
            <person name="Hambleton S."/>
        </authorList>
    </citation>
    <scope>NUCLEOTIDE SEQUENCE</scope>
    <source>
        <strain evidence="2">DAOMC 238032</strain>
    </source>
</reference>
<dbReference type="EMBL" id="LWDD02000029">
    <property type="protein sequence ID" value="KAE8265103.1"/>
    <property type="molecule type" value="Genomic_DNA"/>
</dbReference>
<proteinExistence type="predicted"/>
<evidence type="ECO:0000313" key="1">
    <source>
        <dbReference type="EMBL" id="CAD6953550.1"/>
    </source>
</evidence>
<dbReference type="Proteomes" id="UP000836402">
    <property type="component" value="Unassembled WGS sequence"/>
</dbReference>